<dbReference type="EMBL" id="JAAMOX010000001">
    <property type="protein sequence ID" value="NIH52327.1"/>
    <property type="molecule type" value="Genomic_DNA"/>
</dbReference>
<feature type="region of interest" description="Disordered" evidence="6">
    <location>
        <begin position="296"/>
        <end position="339"/>
    </location>
</feature>
<dbReference type="PANTHER" id="PTHR31632">
    <property type="entry name" value="IRON TRANSPORTER FTH1"/>
    <property type="match status" value="1"/>
</dbReference>
<evidence type="ECO:0000256" key="3">
    <source>
        <dbReference type="ARBA" id="ARBA00022692"/>
    </source>
</evidence>
<dbReference type="Proteomes" id="UP000541033">
    <property type="component" value="Unassembled WGS sequence"/>
</dbReference>
<comment type="similarity">
    <text evidence="2">Belongs to the oxidase-dependent Fe transporter (OFeT) (TC 9.A.10.1) family.</text>
</comment>
<evidence type="ECO:0000313" key="9">
    <source>
        <dbReference type="Proteomes" id="UP000541033"/>
    </source>
</evidence>
<evidence type="ECO:0000313" key="8">
    <source>
        <dbReference type="EMBL" id="NIH52327.1"/>
    </source>
</evidence>
<gene>
    <name evidence="8" type="ORF">FHX76_000195</name>
</gene>
<feature type="transmembrane region" description="Helical" evidence="7">
    <location>
        <begin position="46"/>
        <end position="72"/>
    </location>
</feature>
<feature type="compositionally biased region" description="Low complexity" evidence="6">
    <location>
        <begin position="323"/>
        <end position="332"/>
    </location>
</feature>
<evidence type="ECO:0000256" key="4">
    <source>
        <dbReference type="ARBA" id="ARBA00022989"/>
    </source>
</evidence>
<keyword evidence="9" id="KW-1185">Reference proteome</keyword>
<feature type="transmembrane region" description="Helical" evidence="7">
    <location>
        <begin position="120"/>
        <end position="145"/>
    </location>
</feature>
<protein>
    <submittedName>
        <fullName evidence="8">High-affinity iron transporter</fullName>
    </submittedName>
</protein>
<accession>A0A7X5TT48</accession>
<comment type="subcellular location">
    <subcellularLocation>
        <location evidence="1">Membrane</location>
        <topology evidence="1">Multi-pass membrane protein</topology>
    </subcellularLocation>
</comment>
<dbReference type="NCBIfam" id="NF041756">
    <property type="entry name" value="EfeU"/>
    <property type="match status" value="1"/>
</dbReference>
<dbReference type="InterPro" id="IPR004923">
    <property type="entry name" value="FTR1/Fip1/EfeU"/>
</dbReference>
<comment type="caution">
    <text evidence="8">The sequence shown here is derived from an EMBL/GenBank/DDBJ whole genome shotgun (WGS) entry which is preliminary data.</text>
</comment>
<evidence type="ECO:0000256" key="6">
    <source>
        <dbReference type="SAM" id="MobiDB-lite"/>
    </source>
</evidence>
<evidence type="ECO:0000256" key="5">
    <source>
        <dbReference type="ARBA" id="ARBA00023136"/>
    </source>
</evidence>
<proteinExistence type="inferred from homology"/>
<evidence type="ECO:0000256" key="2">
    <source>
        <dbReference type="ARBA" id="ARBA00008333"/>
    </source>
</evidence>
<dbReference type="Pfam" id="PF03239">
    <property type="entry name" value="FTR1"/>
    <property type="match status" value="1"/>
</dbReference>
<organism evidence="8 9">
    <name type="scientific">Lysinibacter cavernae</name>
    <dbReference type="NCBI Taxonomy" id="1640652"/>
    <lineage>
        <taxon>Bacteria</taxon>
        <taxon>Bacillati</taxon>
        <taxon>Actinomycetota</taxon>
        <taxon>Actinomycetes</taxon>
        <taxon>Micrococcales</taxon>
        <taxon>Microbacteriaceae</taxon>
        <taxon>Lysinibacter</taxon>
    </lineage>
</organism>
<name>A0A7X5TT48_9MICO</name>
<dbReference type="PANTHER" id="PTHR31632:SF2">
    <property type="entry name" value="PLASMA MEMBRANE IRON PERMEASE"/>
    <property type="match status" value="1"/>
</dbReference>
<feature type="transmembrane region" description="Helical" evidence="7">
    <location>
        <begin position="187"/>
        <end position="206"/>
    </location>
</feature>
<feature type="transmembrane region" description="Helical" evidence="7">
    <location>
        <begin position="6"/>
        <end position="34"/>
    </location>
</feature>
<keyword evidence="3 7" id="KW-0812">Transmembrane</keyword>
<dbReference type="GO" id="GO:0015093">
    <property type="term" value="F:ferrous iron transmembrane transporter activity"/>
    <property type="evidence" value="ECO:0007669"/>
    <property type="project" value="TreeGrafter"/>
</dbReference>
<dbReference type="AlphaFoldDB" id="A0A7X5TT48"/>
<reference evidence="8 9" key="1">
    <citation type="submission" date="2020-02" db="EMBL/GenBank/DDBJ databases">
        <title>Sequencing the genomes of 1000 actinobacteria strains.</title>
        <authorList>
            <person name="Klenk H.-P."/>
        </authorList>
    </citation>
    <scope>NUCLEOTIDE SEQUENCE [LARGE SCALE GENOMIC DNA]</scope>
    <source>
        <strain evidence="8 9">DSM 27960</strain>
    </source>
</reference>
<dbReference type="GO" id="GO:0033573">
    <property type="term" value="C:high-affinity iron permease complex"/>
    <property type="evidence" value="ECO:0007669"/>
    <property type="project" value="InterPro"/>
</dbReference>
<sequence>MQGTELAGMFGTFLIGLREGLEAALVVGILIAYVRRIGRHDVVIRIWIGVGLAVALSLATGAILTFGAYGLSFEAQEFIGGAMSILAVGLVTWMVFWMLRTARNLKGELESSVERALTGNGWGLVMVGFIAVAREGIETALFLWAAVKATGDTPMTLLGAVLGLLTAVVLGWLIYRGMLRINLSVFFTWTGALLIIVAAGVLAYGIHDLQEARFLPGPFEAVPASAPAWTHGLYGPAGWAFRIPEVIAPDGLLGTLLKGTIGFTPEMTKLEVWAWALYVIPVLTIFIVKVRKNRRPKQSTNGAPSNESQIPATLPQHEHSAAADDAVAESAASPTQTGI</sequence>
<keyword evidence="5 7" id="KW-0472">Membrane</keyword>
<feature type="transmembrane region" description="Helical" evidence="7">
    <location>
        <begin position="157"/>
        <end position="175"/>
    </location>
</feature>
<evidence type="ECO:0000256" key="1">
    <source>
        <dbReference type="ARBA" id="ARBA00004141"/>
    </source>
</evidence>
<keyword evidence="4 7" id="KW-1133">Transmembrane helix</keyword>
<evidence type="ECO:0000256" key="7">
    <source>
        <dbReference type="SAM" id="Phobius"/>
    </source>
</evidence>
<feature type="transmembrane region" description="Helical" evidence="7">
    <location>
        <begin position="78"/>
        <end position="99"/>
    </location>
</feature>
<feature type="transmembrane region" description="Helical" evidence="7">
    <location>
        <begin position="272"/>
        <end position="290"/>
    </location>
</feature>
<feature type="compositionally biased region" description="Polar residues" evidence="6">
    <location>
        <begin position="298"/>
        <end position="311"/>
    </location>
</feature>